<dbReference type="Proteomes" id="UP000198406">
    <property type="component" value="Unassembled WGS sequence"/>
</dbReference>
<evidence type="ECO:0000256" key="2">
    <source>
        <dbReference type="ARBA" id="ARBA00004123"/>
    </source>
</evidence>
<reference evidence="13 14" key="1">
    <citation type="journal article" date="2015" name="Plant Cell">
        <title>Oil accumulation by the oleaginous diatom Fistulifera solaris as revealed by the genome and transcriptome.</title>
        <authorList>
            <person name="Tanaka T."/>
            <person name="Maeda Y."/>
            <person name="Veluchamy A."/>
            <person name="Tanaka M."/>
            <person name="Abida H."/>
            <person name="Marechal E."/>
            <person name="Bowler C."/>
            <person name="Muto M."/>
            <person name="Sunaga Y."/>
            <person name="Tanaka M."/>
            <person name="Yoshino T."/>
            <person name="Taniguchi T."/>
            <person name="Fukuda Y."/>
            <person name="Nemoto M."/>
            <person name="Matsumoto M."/>
            <person name="Wong P.S."/>
            <person name="Aburatani S."/>
            <person name="Fujibuchi W."/>
        </authorList>
    </citation>
    <scope>NUCLEOTIDE SEQUENCE [LARGE SCALE GENOMIC DNA]</scope>
    <source>
        <strain evidence="13 14">JPCC DA0580</strain>
    </source>
</reference>
<evidence type="ECO:0000256" key="6">
    <source>
        <dbReference type="ARBA" id="ARBA00012483"/>
    </source>
</evidence>
<feature type="domain" description="U-box" evidence="12">
    <location>
        <begin position="1014"/>
        <end position="1087"/>
    </location>
</feature>
<dbReference type="PROSITE" id="PS51698">
    <property type="entry name" value="U_BOX"/>
    <property type="match status" value="1"/>
</dbReference>
<dbReference type="GO" id="GO:0036503">
    <property type="term" value="P:ERAD pathway"/>
    <property type="evidence" value="ECO:0007669"/>
    <property type="project" value="InterPro"/>
</dbReference>
<comment type="caution">
    <text evidence="13">The sequence shown here is derived from an EMBL/GenBank/DDBJ whole genome shotgun (WGS) entry which is preliminary data.</text>
</comment>
<dbReference type="GO" id="GO:0000151">
    <property type="term" value="C:ubiquitin ligase complex"/>
    <property type="evidence" value="ECO:0007669"/>
    <property type="project" value="InterPro"/>
</dbReference>
<evidence type="ECO:0000256" key="9">
    <source>
        <dbReference type="ARBA" id="ARBA00022786"/>
    </source>
</evidence>
<keyword evidence="10" id="KW-0539">Nucleus</keyword>
<dbReference type="Pfam" id="PF04564">
    <property type="entry name" value="U-box"/>
    <property type="match status" value="1"/>
</dbReference>
<feature type="compositionally biased region" description="Pro residues" evidence="11">
    <location>
        <begin position="71"/>
        <end position="82"/>
    </location>
</feature>
<dbReference type="EC" id="2.3.2.27" evidence="6"/>
<evidence type="ECO:0000313" key="14">
    <source>
        <dbReference type="Proteomes" id="UP000198406"/>
    </source>
</evidence>
<keyword evidence="14" id="KW-1185">Reference proteome</keyword>
<dbReference type="EMBL" id="BDSP01000061">
    <property type="protein sequence ID" value="GAX13212.1"/>
    <property type="molecule type" value="Genomic_DNA"/>
</dbReference>
<evidence type="ECO:0000256" key="7">
    <source>
        <dbReference type="ARBA" id="ARBA00022490"/>
    </source>
</evidence>
<accession>A0A1Z5JH47</accession>
<dbReference type="InterPro" id="IPR045132">
    <property type="entry name" value="UBE4"/>
</dbReference>
<dbReference type="GO" id="GO:0000209">
    <property type="term" value="P:protein polyubiquitination"/>
    <property type="evidence" value="ECO:0007669"/>
    <property type="project" value="TreeGrafter"/>
</dbReference>
<protein>
    <recommendedName>
        <fullName evidence="6">RING-type E3 ubiquitin transferase</fullName>
        <ecNumber evidence="6">2.3.2.27</ecNumber>
    </recommendedName>
</protein>
<sequence length="1091" mass="121450">MSGFLPDIANWALRGGNASNDENENEPEPEPQMSAAELRAQRLARLEQMQQQPEPMDIDPPRKDSPKREATPPPAASPPPQQKPQEEMVSQPKKKKMEPSPSDASKKQQRKKELLIKKVLEVTLVGGVVPSDSSCKEIDLDGSIEINEQTITDVIATRLNMEESSNNNPVASQRPSLIFYLGQCHRRASEEIKTMMQSKAAKAPSKEHEEMLAILQEIQKQVTNYAGSCLMVPGLFPAADDAVQQLARCLVSSVSDPATSITFGVTGKVAHSFYYSLCEELIHQDESVFVSVIEELVKYISELLSKFKTVFDGNTDGSAVVMVSALSAVCTHKKAAEAITRTANFLLPAEGTPEASQVIRPAMPNPVGGAASLLQMLGGADRPYLKRSGPALEKNTILGLVLRVGLPKNNSSFSPTSVLRQSVDTVNKTFRQQRQQLRVQQEAAYSFAMNLIKGGPSAKSKVMQWFADALLVNYGASAMQPDPSKVSNSSLLLNMSVTLLKLCEPFVNDPTKHHLIDPGFVSSMQDHRGVFETSGDRAVTRLGEGTDQTMSEPYKPKNEFIPQCFFFCARSLHYGISPLLSFQENLLRRISYTHWDMQQNNRDIQSDPQFAYMVSKQRSLEVALFQEEMVTDTLRFCDLIASVILGVSDSELRTMPEDFVSDVCHIIMSIAKLKSKLLAGIVFRNVFKMVVKLLSAQYASMVRNYNLRAQMGDVLYELFLPTAADDRRDVPASVSEDPLAGGKTYLLSDPAAQESLAPSLLLLYGEVEHTGYYDKMSHRAKIASLIKYLWESAEHRSAFRRITQNKESFIKFANGIMNETNTLIATVMQKLPEIRSAQEQMKNVEEWGRLSEEEQSQITSRLEDSEREVKSALPLCNKTVQMFGYLNTDPDIRSLFLLEELCPRLVGMLLHVLTKLVGSRGLELKVDNPEQYEFRPKEMLRDLCAIFSLFAAQEVFQLECARAGCDPSLLQSAVKTCRRLNLITGESMTAFESLPGLVEEALKMVNQDAVLTADAPDDFLDEILATYMKDPVELPSGHFVDRSTITQHLLNDPIDPFSREPMTVNDIKPATELKARMDAWLAEKRRAGSSS</sequence>
<comment type="catalytic activity">
    <reaction evidence="1">
        <text>S-ubiquitinyl-[E2 ubiquitin-conjugating enzyme]-L-cysteine + [acceptor protein]-L-lysine = [E2 ubiquitin-conjugating enzyme]-L-cysteine + N(6)-ubiquitinyl-[acceptor protein]-L-lysine.</text>
        <dbReference type="EC" id="2.3.2.27"/>
    </reaction>
</comment>
<evidence type="ECO:0000256" key="1">
    <source>
        <dbReference type="ARBA" id="ARBA00000900"/>
    </source>
</evidence>
<dbReference type="InterPro" id="IPR019474">
    <property type="entry name" value="Ub_conjug_fac_E4_core"/>
</dbReference>
<dbReference type="UniPathway" id="UPA00143"/>
<dbReference type="AlphaFoldDB" id="A0A1Z5JH47"/>
<dbReference type="GO" id="GO:0005737">
    <property type="term" value="C:cytoplasm"/>
    <property type="evidence" value="ECO:0007669"/>
    <property type="project" value="UniProtKB-SubCell"/>
</dbReference>
<keyword evidence="7" id="KW-0963">Cytoplasm</keyword>
<dbReference type="GO" id="GO:0006511">
    <property type="term" value="P:ubiquitin-dependent protein catabolic process"/>
    <property type="evidence" value="ECO:0007669"/>
    <property type="project" value="InterPro"/>
</dbReference>
<keyword evidence="8 13" id="KW-0808">Transferase</keyword>
<dbReference type="Gene3D" id="3.30.40.10">
    <property type="entry name" value="Zinc/RING finger domain, C3HC4 (zinc finger)"/>
    <property type="match status" value="1"/>
</dbReference>
<evidence type="ECO:0000256" key="11">
    <source>
        <dbReference type="SAM" id="MobiDB-lite"/>
    </source>
</evidence>
<dbReference type="GO" id="GO:0034450">
    <property type="term" value="F:ubiquitin-ubiquitin ligase activity"/>
    <property type="evidence" value="ECO:0007669"/>
    <property type="project" value="InterPro"/>
</dbReference>
<evidence type="ECO:0000256" key="4">
    <source>
        <dbReference type="ARBA" id="ARBA00004906"/>
    </source>
</evidence>
<feature type="region of interest" description="Disordered" evidence="11">
    <location>
        <begin position="1"/>
        <end position="111"/>
    </location>
</feature>
<gene>
    <name evidence="13" type="ORF">FisN_17Hh144</name>
</gene>
<organism evidence="13 14">
    <name type="scientific">Fistulifera solaris</name>
    <name type="common">Oleaginous diatom</name>
    <dbReference type="NCBI Taxonomy" id="1519565"/>
    <lineage>
        <taxon>Eukaryota</taxon>
        <taxon>Sar</taxon>
        <taxon>Stramenopiles</taxon>
        <taxon>Ochrophyta</taxon>
        <taxon>Bacillariophyta</taxon>
        <taxon>Bacillariophyceae</taxon>
        <taxon>Bacillariophycidae</taxon>
        <taxon>Naviculales</taxon>
        <taxon>Naviculaceae</taxon>
        <taxon>Fistulifera</taxon>
    </lineage>
</organism>
<name>A0A1Z5JH47_FISSO</name>
<dbReference type="InterPro" id="IPR013083">
    <property type="entry name" value="Znf_RING/FYVE/PHD"/>
</dbReference>
<comment type="similarity">
    <text evidence="5">Belongs to the ubiquitin conjugation factor E4 family.</text>
</comment>
<dbReference type="Pfam" id="PF10408">
    <property type="entry name" value="Ufd2P_core"/>
    <property type="match status" value="1"/>
</dbReference>
<dbReference type="InParanoid" id="A0A1Z5JH47"/>
<evidence type="ECO:0000256" key="3">
    <source>
        <dbReference type="ARBA" id="ARBA00004496"/>
    </source>
</evidence>
<dbReference type="SMART" id="SM00504">
    <property type="entry name" value="Ubox"/>
    <property type="match status" value="1"/>
</dbReference>
<dbReference type="FunFam" id="3.30.40.10:FF:000055">
    <property type="entry name" value="Ubiquitin conjugation factor e4 a"/>
    <property type="match status" value="1"/>
</dbReference>
<dbReference type="PANTHER" id="PTHR13931">
    <property type="entry name" value="UBIQUITINATION FACTOR E4"/>
    <property type="match status" value="1"/>
</dbReference>
<dbReference type="SUPFAM" id="SSF57850">
    <property type="entry name" value="RING/U-box"/>
    <property type="match status" value="1"/>
</dbReference>
<comment type="subcellular location">
    <subcellularLocation>
        <location evidence="3">Cytoplasm</location>
    </subcellularLocation>
    <subcellularLocation>
        <location evidence="2">Nucleus</location>
    </subcellularLocation>
</comment>
<dbReference type="InterPro" id="IPR003613">
    <property type="entry name" value="Ubox_domain"/>
</dbReference>
<evidence type="ECO:0000256" key="8">
    <source>
        <dbReference type="ARBA" id="ARBA00022679"/>
    </source>
</evidence>
<feature type="compositionally biased region" description="Basic and acidic residues" evidence="11">
    <location>
        <begin position="59"/>
        <end position="70"/>
    </location>
</feature>
<dbReference type="PANTHER" id="PTHR13931:SF2">
    <property type="entry name" value="UBIQUITIN CONJUGATION FACTOR E4 B"/>
    <property type="match status" value="1"/>
</dbReference>
<dbReference type="GO" id="GO:0005634">
    <property type="term" value="C:nucleus"/>
    <property type="evidence" value="ECO:0007669"/>
    <property type="project" value="UniProtKB-SubCell"/>
</dbReference>
<evidence type="ECO:0000313" key="13">
    <source>
        <dbReference type="EMBL" id="GAX13212.1"/>
    </source>
</evidence>
<evidence type="ECO:0000256" key="5">
    <source>
        <dbReference type="ARBA" id="ARBA00007434"/>
    </source>
</evidence>
<evidence type="ECO:0000256" key="10">
    <source>
        <dbReference type="ARBA" id="ARBA00023242"/>
    </source>
</evidence>
<keyword evidence="9" id="KW-0833">Ubl conjugation pathway</keyword>
<evidence type="ECO:0000259" key="12">
    <source>
        <dbReference type="PROSITE" id="PS51698"/>
    </source>
</evidence>
<feature type="compositionally biased region" description="Low complexity" evidence="11">
    <location>
        <begin position="35"/>
        <end position="52"/>
    </location>
</feature>
<comment type="pathway">
    <text evidence="4">Protein modification; protein ubiquitination.</text>
</comment>
<keyword evidence="13" id="KW-0012">Acyltransferase</keyword>
<dbReference type="OrthoDB" id="20295at2759"/>
<proteinExistence type="inferred from homology"/>